<feature type="domain" description="AAA" evidence="1">
    <location>
        <begin position="126"/>
        <end position="269"/>
    </location>
</feature>
<dbReference type="PANTHER" id="PTHR13696:SF99">
    <property type="entry name" value="COBYRINIC ACID AC-DIAMIDE SYNTHASE"/>
    <property type="match status" value="1"/>
</dbReference>
<dbReference type="InterPro" id="IPR027417">
    <property type="entry name" value="P-loop_NTPase"/>
</dbReference>
<dbReference type="InterPro" id="IPR050678">
    <property type="entry name" value="DNA_Partitioning_ATPase"/>
</dbReference>
<reference evidence="3" key="1">
    <citation type="submission" date="2018-11" db="EMBL/GenBank/DDBJ databases">
        <title>Complete genome sequence of Paenibacillus sp. ML311-T8.</title>
        <authorList>
            <person name="Nam Y.-D."/>
            <person name="Kang J."/>
            <person name="Chung W.-H."/>
            <person name="Park Y.S."/>
        </authorList>
    </citation>
    <scope>NUCLEOTIDE SEQUENCE [LARGE SCALE GENOMIC DNA]</scope>
    <source>
        <strain evidence="3">ML311-T8</strain>
    </source>
</reference>
<gene>
    <name evidence="2" type="ORF">EHS13_18230</name>
</gene>
<keyword evidence="3" id="KW-1185">Reference proteome</keyword>
<name>A0A6B8RLE5_9BACL</name>
<dbReference type="RefSeq" id="WP_155701750.1">
    <property type="nucleotide sequence ID" value="NZ_CP034235.1"/>
</dbReference>
<evidence type="ECO:0000313" key="3">
    <source>
        <dbReference type="Proteomes" id="UP000426246"/>
    </source>
</evidence>
<evidence type="ECO:0000259" key="1">
    <source>
        <dbReference type="Pfam" id="PF13614"/>
    </source>
</evidence>
<evidence type="ECO:0000313" key="2">
    <source>
        <dbReference type="EMBL" id="QGQ96677.1"/>
    </source>
</evidence>
<dbReference type="Proteomes" id="UP000426246">
    <property type="component" value="Chromosome"/>
</dbReference>
<dbReference type="InterPro" id="IPR025669">
    <property type="entry name" value="AAA_dom"/>
</dbReference>
<organism evidence="2 3">
    <name type="scientific">Paenibacillus psychroresistens</name>
    <dbReference type="NCBI Taxonomy" id="1778678"/>
    <lineage>
        <taxon>Bacteria</taxon>
        <taxon>Bacillati</taxon>
        <taxon>Bacillota</taxon>
        <taxon>Bacilli</taxon>
        <taxon>Bacillales</taxon>
        <taxon>Paenibacillaceae</taxon>
        <taxon>Paenibacillus</taxon>
    </lineage>
</organism>
<dbReference type="SUPFAM" id="SSF52540">
    <property type="entry name" value="P-loop containing nucleoside triphosphate hydrolases"/>
    <property type="match status" value="1"/>
</dbReference>
<dbReference type="Gene3D" id="3.40.50.10850">
    <property type="entry name" value="Ntrc-like two-domain protein"/>
    <property type="match status" value="1"/>
</dbReference>
<dbReference type="PANTHER" id="PTHR13696">
    <property type="entry name" value="P-LOOP CONTAINING NUCLEOSIDE TRIPHOSPHATE HYDROLASE"/>
    <property type="match status" value="1"/>
</dbReference>
<accession>A0A6B8RLE5</accession>
<proteinExistence type="predicted"/>
<dbReference type="OrthoDB" id="3035369at2"/>
<dbReference type="EMBL" id="CP034235">
    <property type="protein sequence ID" value="QGQ96677.1"/>
    <property type="molecule type" value="Genomic_DNA"/>
</dbReference>
<dbReference type="KEGG" id="ppsc:EHS13_18230"/>
<sequence length="368" mass="42303">MDSLIIVFLDDDRAYLEMISSYIHDSSYHTKIQLKTFTQRIALDAYLETASKFDLLVIQADSFDSQLKARIQGSCFVLLGESNTDATNHEVTFLNKYQPLNLLLDRLLDIYANYYTKALDVSQTTQIISVYSAVGGTGKTTVAANLAKLLAFLDHKVFYLNLELFPSVSMFPDGDNKRNFEQLLYYVQVKTEQLFTKLESLKNYDPLTKVDYFEPTRSPIDMEEMTGNTVETIIKALALQGNYDYIIIDLDNSLHERIIRALTLSNQIIWLVLDDLNSIHKSMAVRKEFSVRFSGSSFHWMDKIHYVLNKFTGKFSNDFSAQGIQLSGQLPYVPQWKSVFKVEQLMSENAFHGHLLQWFYSVNELSKV</sequence>
<dbReference type="Gene3D" id="3.40.50.300">
    <property type="entry name" value="P-loop containing nucleotide triphosphate hydrolases"/>
    <property type="match status" value="1"/>
</dbReference>
<dbReference type="Pfam" id="PF13614">
    <property type="entry name" value="AAA_31"/>
    <property type="match status" value="1"/>
</dbReference>
<dbReference type="AlphaFoldDB" id="A0A6B8RLE5"/>
<protein>
    <recommendedName>
        <fullName evidence="1">AAA domain-containing protein</fullName>
    </recommendedName>
</protein>